<dbReference type="GO" id="GO:0030682">
    <property type="term" value="P:symbiont-mediated perturbation of host defenses"/>
    <property type="evidence" value="ECO:0007669"/>
    <property type="project" value="InterPro"/>
</dbReference>
<accession>V5HDH2</accession>
<feature type="signal peptide" evidence="1">
    <location>
        <begin position="1"/>
        <end position="31"/>
    </location>
</feature>
<dbReference type="AlphaFoldDB" id="V5HDH2"/>
<proteinExistence type="evidence at transcript level"/>
<organism evidence="2">
    <name type="scientific">Ixodes ricinus</name>
    <name type="common">Common tick</name>
    <name type="synonym">Acarus ricinus</name>
    <dbReference type="NCBI Taxonomy" id="34613"/>
    <lineage>
        <taxon>Eukaryota</taxon>
        <taxon>Metazoa</taxon>
        <taxon>Ecdysozoa</taxon>
        <taxon>Arthropoda</taxon>
        <taxon>Chelicerata</taxon>
        <taxon>Arachnida</taxon>
        <taxon>Acari</taxon>
        <taxon>Parasitiformes</taxon>
        <taxon>Ixodida</taxon>
        <taxon>Ixodoidea</taxon>
        <taxon>Ixodidae</taxon>
        <taxon>Ixodinae</taxon>
        <taxon>Ixodes</taxon>
    </lineage>
</organism>
<dbReference type="InterPro" id="IPR012674">
    <property type="entry name" value="Calycin"/>
</dbReference>
<keyword evidence="1" id="KW-0732">Signal</keyword>
<dbReference type="InterPro" id="IPR002970">
    <property type="entry name" value="Tick_his-bd"/>
</dbReference>
<sequence>MPQIFHSGRTEELKMYLTHLVFASLVAAAIANGDGNSTTKTKHIQTHGRLSVRMKPFISCTASYEYDAGTGGTGKCVSVRLCEKNDATRTATSRLMYRDAQTTQLIGVTARVTMARSWNSSVDDIIRLGNADDCTAPANAATAEYRLVYSDYSSCDVMVVFGTLEPRCELWVKDGYQKHLQGNTQTNSREEGSQTGNQNITECVNQYENLCKVKYQIYDKNICSSPMGKACP</sequence>
<reference evidence="2" key="1">
    <citation type="journal article" date="2015" name="Sci. Rep.">
        <title>Tissue- and time-dependent transcription in Ixodes ricinus salivary glands and midguts when blood feeding on the vertebrate host.</title>
        <authorList>
            <person name="Kotsyfakis M."/>
            <person name="Schwarz A."/>
            <person name="Erhart J."/>
            <person name="Ribeiro J.M."/>
        </authorList>
    </citation>
    <scope>NUCLEOTIDE SEQUENCE</scope>
    <source>
        <tissue evidence="2">Salivary gland and midgut</tissue>
    </source>
</reference>
<dbReference type="EMBL" id="GANP01013055">
    <property type="protein sequence ID" value="JAB71413.1"/>
    <property type="molecule type" value="mRNA"/>
</dbReference>
<evidence type="ECO:0000313" key="2">
    <source>
        <dbReference type="EMBL" id="JAB71413.1"/>
    </source>
</evidence>
<dbReference type="GO" id="GO:0043176">
    <property type="term" value="F:amine binding"/>
    <property type="evidence" value="ECO:0007669"/>
    <property type="project" value="InterPro"/>
</dbReference>
<dbReference type="SUPFAM" id="SSF50814">
    <property type="entry name" value="Lipocalins"/>
    <property type="match status" value="1"/>
</dbReference>
<dbReference type="Pfam" id="PF02098">
    <property type="entry name" value="His_binding"/>
    <property type="match status" value="1"/>
</dbReference>
<dbReference type="Gene3D" id="2.40.128.20">
    <property type="match status" value="1"/>
</dbReference>
<protein>
    <submittedName>
        <fullName evidence="2">Putative lipocal-1 37 lipocalin</fullName>
    </submittedName>
</protein>
<name>V5HDH2_IXORI</name>
<evidence type="ECO:0000256" key="1">
    <source>
        <dbReference type="SAM" id="SignalP"/>
    </source>
</evidence>
<feature type="chain" id="PRO_5004737910" evidence="1">
    <location>
        <begin position="32"/>
        <end position="232"/>
    </location>
</feature>